<feature type="transmembrane region" description="Helical" evidence="1">
    <location>
        <begin position="50"/>
        <end position="68"/>
    </location>
</feature>
<dbReference type="AlphaFoldDB" id="A0AAC9KEL2"/>
<feature type="transmembrane region" description="Helical" evidence="1">
    <location>
        <begin position="109"/>
        <end position="131"/>
    </location>
</feature>
<keyword evidence="1" id="KW-0472">Membrane</keyword>
<reference evidence="3" key="1">
    <citation type="submission" date="2016-11" db="EMBL/GenBank/DDBJ databases">
        <title>Comparative genomic and phenotypic analysis of Granulibacter bethesdensis clinical isolates from patients with chronic granulomatous disease.</title>
        <authorList>
            <person name="Zarember K.A."/>
            <person name="Porcella S.F."/>
            <person name="Chu J."/>
            <person name="Ding L."/>
            <person name="Dahlstrom E."/>
            <person name="Barbian K."/>
            <person name="Martens C."/>
            <person name="Sykora L."/>
            <person name="Kramer S."/>
            <person name="Pettinato A.M."/>
            <person name="Hong H."/>
            <person name="Wald G."/>
            <person name="Berg L.J."/>
            <person name="Rogge L.S."/>
            <person name="Greenberg D.E."/>
            <person name="Falcone E.L."/>
            <person name="Neves J.F."/>
            <person name="Simoes M.J."/>
            <person name="Casal M."/>
            <person name="Rodriguez-Lopez F.C."/>
            <person name="Zelazny A."/>
            <person name="Gallin J.I."/>
            <person name="Holland S.M."/>
        </authorList>
    </citation>
    <scope>NUCLEOTIDE SEQUENCE [LARGE SCALE GENOMIC DNA]</scope>
    <source>
        <strain evidence="3">NIH9.1</strain>
    </source>
</reference>
<sequence>MSDIGSPFDHKETPRLMEDAGRAMPGLMAHALRVIIWGTLHFFLSLIEQIAALFAPLLLVVGGIWLAVRHAAGMVNVQEEHVQEAISQATSVLGHDVIIAGHTLSPLGLIIDGLILVAIAAACHTLGLVLVNEMYADK</sequence>
<proteinExistence type="predicted"/>
<name>A0AAC9KEL2_9PROT</name>
<protein>
    <submittedName>
        <fullName evidence="2">Uncharacterized protein</fullName>
    </submittedName>
</protein>
<keyword evidence="1" id="KW-0812">Transmembrane</keyword>
<evidence type="ECO:0000256" key="1">
    <source>
        <dbReference type="SAM" id="Phobius"/>
    </source>
</evidence>
<dbReference type="Proteomes" id="UP000182373">
    <property type="component" value="Chromosome"/>
</dbReference>
<organism evidence="2 3">
    <name type="scientific">Granulibacter bethesdensis</name>
    <dbReference type="NCBI Taxonomy" id="364410"/>
    <lineage>
        <taxon>Bacteria</taxon>
        <taxon>Pseudomonadati</taxon>
        <taxon>Pseudomonadota</taxon>
        <taxon>Alphaproteobacteria</taxon>
        <taxon>Acetobacterales</taxon>
        <taxon>Acetobacteraceae</taxon>
        <taxon>Granulibacter</taxon>
    </lineage>
</organism>
<feature type="transmembrane region" description="Helical" evidence="1">
    <location>
        <begin position="23"/>
        <end position="43"/>
    </location>
</feature>
<dbReference type="EMBL" id="CP018191">
    <property type="protein sequence ID" value="APH55702.1"/>
    <property type="molecule type" value="Genomic_DNA"/>
</dbReference>
<dbReference type="RefSeq" id="WP_072573399.1">
    <property type="nucleotide sequence ID" value="NZ_CP018191.1"/>
</dbReference>
<gene>
    <name evidence="2" type="ORF">GbCGDNIH9_7217</name>
</gene>
<keyword evidence="1" id="KW-1133">Transmembrane helix</keyword>
<accession>A0AAC9KEL2</accession>
<evidence type="ECO:0000313" key="3">
    <source>
        <dbReference type="Proteomes" id="UP000182373"/>
    </source>
</evidence>
<evidence type="ECO:0000313" key="2">
    <source>
        <dbReference type="EMBL" id="APH55702.1"/>
    </source>
</evidence>